<dbReference type="InterPro" id="IPR015938">
    <property type="entry name" value="Glycine_N-acyltransferase_N"/>
</dbReference>
<evidence type="ECO:0000313" key="4">
    <source>
        <dbReference type="Ensembl" id="ENSCPBP00000012360.1"/>
    </source>
</evidence>
<reference evidence="4" key="3">
    <citation type="submission" date="2025-09" db="UniProtKB">
        <authorList>
            <consortium name="Ensembl"/>
        </authorList>
    </citation>
    <scope>IDENTIFICATION</scope>
</reference>
<feature type="region of interest" description="Disordered" evidence="2">
    <location>
        <begin position="237"/>
        <end position="260"/>
    </location>
</feature>
<dbReference type="GO" id="GO:0047961">
    <property type="term" value="F:glycine N-acyltransferase activity"/>
    <property type="evidence" value="ECO:0007669"/>
    <property type="project" value="InterPro"/>
</dbReference>
<keyword evidence="5" id="KW-1185">Reference proteome</keyword>
<accession>A0A8C3FPT5</accession>
<dbReference type="Pfam" id="PF06021">
    <property type="entry name" value="Gly_acyl_tr_N"/>
    <property type="match status" value="1"/>
</dbReference>
<dbReference type="PANTHER" id="PTHR15298">
    <property type="entry name" value="L-COA N-ACYLTRANSFERASE-RELATED"/>
    <property type="match status" value="1"/>
</dbReference>
<dbReference type="EC" id="2.3.1.-" evidence="1"/>
<dbReference type="InterPro" id="IPR010313">
    <property type="entry name" value="Glycine_N-acyltransferase"/>
</dbReference>
<dbReference type="PANTHER" id="PTHR15298:SF1">
    <property type="entry name" value="GLYCINE N-ACYLTRANSFERASE-LIKE PROTEIN"/>
    <property type="match status" value="1"/>
</dbReference>
<reference evidence="4" key="2">
    <citation type="submission" date="2025-08" db="UniProtKB">
        <authorList>
            <consortium name="Ensembl"/>
        </authorList>
    </citation>
    <scope>IDENTIFICATION</scope>
</reference>
<feature type="domain" description="Glycine N-acyltransferase N-terminal" evidence="3">
    <location>
        <begin position="48"/>
        <end position="154"/>
    </location>
</feature>
<reference evidence="4" key="1">
    <citation type="journal article" date="2015" name="Genome Biol. Evol.">
        <title>Physical Mapping and Refinement of the Painted Turtle Genome (Chrysemys picta) Inform Amniote Genome Evolution and Challenge Turtle-Bird Chromosomal Conservation.</title>
        <authorList>
            <person name="Badenhorst D."/>
            <person name="Hillier L.W."/>
            <person name="Literman R."/>
            <person name="Montiel E.E."/>
            <person name="Radhakrishnan S."/>
            <person name="Shen Y."/>
            <person name="Minx P."/>
            <person name="Janes D.E."/>
            <person name="Warren W.C."/>
            <person name="Edwards S.V."/>
            <person name="Valenzuela N."/>
        </authorList>
    </citation>
    <scope>NUCLEOTIDE SEQUENCE [LARGE SCALE GENOMIC DNA]</scope>
</reference>
<protein>
    <recommendedName>
        <fullName evidence="1">Glycine N-acyltransferase-like protein</fullName>
        <ecNumber evidence="1">2.3.1.-</ecNumber>
    </recommendedName>
</protein>
<keyword evidence="1" id="KW-0808">Transferase</keyword>
<dbReference type="GO" id="GO:0005739">
    <property type="term" value="C:mitochondrion"/>
    <property type="evidence" value="ECO:0007669"/>
    <property type="project" value="InterPro"/>
</dbReference>
<dbReference type="AlphaFoldDB" id="A0A8C3FPT5"/>
<proteinExistence type="inferred from homology"/>
<evidence type="ECO:0000313" key="5">
    <source>
        <dbReference type="Proteomes" id="UP000694380"/>
    </source>
</evidence>
<dbReference type="Proteomes" id="UP000694380">
    <property type="component" value="Chromosome 4"/>
</dbReference>
<dbReference type="Ensembl" id="ENSCPBT00000014731.1">
    <property type="protein sequence ID" value="ENSCPBP00000012360.1"/>
    <property type="gene ID" value="ENSCPBG00000009337.1"/>
</dbReference>
<comment type="similarity">
    <text evidence="1">Belongs to the glycine N-acyltransferase family.</text>
</comment>
<evidence type="ECO:0000259" key="3">
    <source>
        <dbReference type="Pfam" id="PF06021"/>
    </source>
</evidence>
<evidence type="ECO:0000256" key="1">
    <source>
        <dbReference type="RuleBase" id="RU368002"/>
    </source>
</evidence>
<keyword evidence="1" id="KW-0012">Acyltransferase</keyword>
<name>A0A8C3FPT5_CHRPI</name>
<sequence>EMLLLSCSSKLRLLEATLRRRLPETLQVTWLSVIPLGVPHSASCLPWQVASDDSDFYTNTYTAFYRDLGAYQALLGSTINWGQAFSIHSNMGVQLEASHYFTYLHPDPSTMPEVRSVSACVTGPNRGLDPAMRLSSLDVSHAVLLNETWTFVGEREEQEVLGQPDPPLLQHLPPGRCWTPRQLDHFRPVWPYEAWLHPAPAPVLHIGADECHGQADACTGLSQLQLCGRGELPHAEAAGEAGLPAPAQPVPLHPPQRSTA</sequence>
<evidence type="ECO:0000256" key="2">
    <source>
        <dbReference type="SAM" id="MobiDB-lite"/>
    </source>
</evidence>
<organism evidence="4 5">
    <name type="scientific">Chrysemys picta bellii</name>
    <name type="common">Western painted turtle</name>
    <name type="synonym">Emys bellii</name>
    <dbReference type="NCBI Taxonomy" id="8478"/>
    <lineage>
        <taxon>Eukaryota</taxon>
        <taxon>Metazoa</taxon>
        <taxon>Chordata</taxon>
        <taxon>Craniata</taxon>
        <taxon>Vertebrata</taxon>
        <taxon>Euteleostomi</taxon>
        <taxon>Archelosauria</taxon>
        <taxon>Testudinata</taxon>
        <taxon>Testudines</taxon>
        <taxon>Cryptodira</taxon>
        <taxon>Durocryptodira</taxon>
        <taxon>Testudinoidea</taxon>
        <taxon>Emydidae</taxon>
        <taxon>Chrysemys</taxon>
    </lineage>
</organism>